<dbReference type="Gene3D" id="2.60.120.620">
    <property type="entry name" value="q2cbj1_9rhob like domain"/>
    <property type="match status" value="1"/>
</dbReference>
<dbReference type="InterPro" id="IPR008775">
    <property type="entry name" value="Phytyl_CoA_dOase-like"/>
</dbReference>
<dbReference type="GO" id="GO:0016706">
    <property type="term" value="F:2-oxoglutarate-dependent dioxygenase activity"/>
    <property type="evidence" value="ECO:0007669"/>
    <property type="project" value="UniProtKB-ARBA"/>
</dbReference>
<name>A0A084SKQ2_9BACT</name>
<gene>
    <name evidence="1" type="ORF">Q664_37400</name>
</gene>
<dbReference type="AlphaFoldDB" id="A0A084SKQ2"/>
<dbReference type="EMBL" id="JPMI01000266">
    <property type="protein sequence ID" value="KFA89037.1"/>
    <property type="molecule type" value="Genomic_DNA"/>
</dbReference>
<evidence type="ECO:0000313" key="1">
    <source>
        <dbReference type="EMBL" id="KFA89037.1"/>
    </source>
</evidence>
<dbReference type="RefSeq" id="WP_043406646.1">
    <property type="nucleotide sequence ID" value="NZ_JPMI01000266.1"/>
</dbReference>
<comment type="caution">
    <text evidence="1">The sequence shown here is derived from an EMBL/GenBank/DDBJ whole genome shotgun (WGS) entry which is preliminary data.</text>
</comment>
<accession>A0A084SKQ2</accession>
<organism evidence="1 2">
    <name type="scientific">Archangium violaceum Cb vi76</name>
    <dbReference type="NCBI Taxonomy" id="1406225"/>
    <lineage>
        <taxon>Bacteria</taxon>
        <taxon>Pseudomonadati</taxon>
        <taxon>Myxococcota</taxon>
        <taxon>Myxococcia</taxon>
        <taxon>Myxococcales</taxon>
        <taxon>Cystobacterineae</taxon>
        <taxon>Archangiaceae</taxon>
        <taxon>Archangium</taxon>
    </lineage>
</organism>
<proteinExistence type="predicted"/>
<evidence type="ECO:0000313" key="2">
    <source>
        <dbReference type="Proteomes" id="UP000028547"/>
    </source>
</evidence>
<protein>
    <recommendedName>
        <fullName evidence="3">Phytanoyl-CoA dioxygenase</fullName>
    </recommendedName>
</protein>
<reference evidence="1 2" key="1">
    <citation type="submission" date="2014-07" db="EMBL/GenBank/DDBJ databases">
        <title>Draft Genome Sequence of Gephyronic Acid Producer, Cystobacter violaceus Strain Cb vi76.</title>
        <authorList>
            <person name="Stevens D.C."/>
            <person name="Young J."/>
            <person name="Carmichael R."/>
            <person name="Tan J."/>
            <person name="Taylor R.E."/>
        </authorList>
    </citation>
    <scope>NUCLEOTIDE SEQUENCE [LARGE SCALE GENOMIC DNA]</scope>
    <source>
        <strain evidence="1 2">Cb vi76</strain>
    </source>
</reference>
<dbReference type="Pfam" id="PF05721">
    <property type="entry name" value="PhyH"/>
    <property type="match status" value="1"/>
</dbReference>
<evidence type="ECO:0008006" key="3">
    <source>
        <dbReference type="Google" id="ProtNLM"/>
    </source>
</evidence>
<dbReference type="Proteomes" id="UP000028547">
    <property type="component" value="Unassembled WGS sequence"/>
</dbReference>
<dbReference type="SUPFAM" id="SSF51197">
    <property type="entry name" value="Clavaminate synthase-like"/>
    <property type="match status" value="1"/>
</dbReference>
<sequence>MNSLPPTERRQLELQGWLLLPGVLPAKELAAMHAAWERLAATLPNEGANTNWGPDLTSDPAFALCRTHPRVLAALGVLLDDDLHVRWLHGRSPPRGHGRQGLHVDWSKPTPAERQLLANAFWVLDDMDRDNGATRP</sequence>